<name>T1UNX3_9BASI</name>
<dbReference type="EMBL" id="KF018011">
    <property type="protein sequence ID" value="AGT80091.1"/>
    <property type="molecule type" value="Genomic_DNA"/>
</dbReference>
<feature type="signal peptide" evidence="1">
    <location>
        <begin position="1"/>
        <end position="19"/>
    </location>
</feature>
<dbReference type="AlphaFoldDB" id="T1UNX3"/>
<dbReference type="VEuPathDB" id="FungiDB:HVAS_10293710"/>
<evidence type="ECO:0000256" key="1">
    <source>
        <dbReference type="SAM" id="SignalP"/>
    </source>
</evidence>
<protein>
    <submittedName>
        <fullName evidence="2">Putative secreted protein</fullName>
    </submittedName>
</protein>
<keyword evidence="1" id="KW-0732">Signal</keyword>
<accession>T1UNX3</accession>
<feature type="chain" id="PRO_5004585125" evidence="1">
    <location>
        <begin position="20"/>
        <end position="86"/>
    </location>
</feature>
<sequence length="86" mass="9601">MHFKLVFFSIALSFSLAIAQDAITPPKHTQCYHHFLKKDGCVHAAKNPQRRCDPKTGKPLAYETKGAVKPISSHQVVSQKNTLKDV</sequence>
<reference evidence="2" key="1">
    <citation type="submission" date="2013-04" db="EMBL/GenBank/DDBJ databases">
        <title>Genome annotation of the coffee rust (Hemileia vastatrix) contributes to the gene repertoire catalogue of the Pucciniales.</title>
        <authorList>
            <person name="Cristancho M.M."/>
            <person name="Botero D.O."/>
            <person name="Giraldo W.G."/>
            <person name="Tabima J.F."/>
            <person name="Riano-Pachon D.M."/>
            <person name="Escobar C."/>
            <person name="Rozo Y.I."/>
            <person name="Rivera L.F."/>
            <person name="Restrepo S."/>
            <person name="Gaitan A.L."/>
        </authorList>
    </citation>
    <scope>NUCLEOTIDE SEQUENCE</scope>
</reference>
<evidence type="ECO:0000313" key="2">
    <source>
        <dbReference type="EMBL" id="AGT80091.1"/>
    </source>
</evidence>
<proteinExistence type="predicted"/>
<organism evidence="2">
    <name type="scientific">Hemileia vastatrix</name>
    <dbReference type="NCBI Taxonomy" id="203904"/>
    <lineage>
        <taxon>Eukaryota</taxon>
        <taxon>Fungi</taxon>
        <taxon>Dikarya</taxon>
        <taxon>Basidiomycota</taxon>
        <taxon>Pucciniomycotina</taxon>
        <taxon>Pucciniomycetes</taxon>
        <taxon>Pucciniales</taxon>
        <taxon>Zaghouaniaceae</taxon>
        <taxon>Hemileia</taxon>
    </lineage>
</organism>